<name>A0A2P2NG73_RHIMU</name>
<sequence length="41" mass="4785">MGKQYGNNDKYCMCGTMVIPEEKEQSKKIRFILQNNTSRSN</sequence>
<protein>
    <submittedName>
        <fullName evidence="1">Uncharacterized protein</fullName>
    </submittedName>
</protein>
<proteinExistence type="predicted"/>
<reference evidence="1" key="1">
    <citation type="submission" date="2018-02" db="EMBL/GenBank/DDBJ databases">
        <title>Rhizophora mucronata_Transcriptome.</title>
        <authorList>
            <person name="Meera S.P."/>
            <person name="Sreeshan A."/>
            <person name="Augustine A."/>
        </authorList>
    </citation>
    <scope>NUCLEOTIDE SEQUENCE</scope>
    <source>
        <tissue evidence="1">Leaf</tissue>
    </source>
</reference>
<evidence type="ECO:0000313" key="1">
    <source>
        <dbReference type="EMBL" id="MBX41491.1"/>
    </source>
</evidence>
<organism evidence="1">
    <name type="scientific">Rhizophora mucronata</name>
    <name type="common">Asiatic mangrove</name>
    <dbReference type="NCBI Taxonomy" id="61149"/>
    <lineage>
        <taxon>Eukaryota</taxon>
        <taxon>Viridiplantae</taxon>
        <taxon>Streptophyta</taxon>
        <taxon>Embryophyta</taxon>
        <taxon>Tracheophyta</taxon>
        <taxon>Spermatophyta</taxon>
        <taxon>Magnoliopsida</taxon>
        <taxon>eudicotyledons</taxon>
        <taxon>Gunneridae</taxon>
        <taxon>Pentapetalae</taxon>
        <taxon>rosids</taxon>
        <taxon>fabids</taxon>
        <taxon>Malpighiales</taxon>
        <taxon>Rhizophoraceae</taxon>
        <taxon>Rhizophora</taxon>
    </lineage>
</organism>
<accession>A0A2P2NG73</accession>
<dbReference type="EMBL" id="GGEC01061007">
    <property type="protein sequence ID" value="MBX41491.1"/>
    <property type="molecule type" value="Transcribed_RNA"/>
</dbReference>
<dbReference type="AlphaFoldDB" id="A0A2P2NG73"/>